<proteinExistence type="predicted"/>
<sequence>MTAAEQAETRAQQRAREAAERAEWDRLTARLGVLWPTYDCFCGTLDDLRRTVDDLERKAGIPPTQRTTPPGSVRREGDPADHARMATAHAAQRVSGDLDQDQNRRQQLVSWHAADRGHELRADDAVAE</sequence>
<protein>
    <submittedName>
        <fullName evidence="2">Uncharacterized protein</fullName>
    </submittedName>
</protein>
<evidence type="ECO:0000313" key="3">
    <source>
        <dbReference type="Proteomes" id="UP001500457"/>
    </source>
</evidence>
<evidence type="ECO:0000256" key="1">
    <source>
        <dbReference type="SAM" id="MobiDB-lite"/>
    </source>
</evidence>
<gene>
    <name evidence="2" type="ORF">GCM10023203_57520</name>
</gene>
<accession>A0ABP9F6S9</accession>
<name>A0ABP9F6S9_9PSEU</name>
<dbReference type="EMBL" id="BAABHQ010000028">
    <property type="protein sequence ID" value="GAA4895666.1"/>
    <property type="molecule type" value="Genomic_DNA"/>
</dbReference>
<evidence type="ECO:0000313" key="2">
    <source>
        <dbReference type="EMBL" id="GAA4895666.1"/>
    </source>
</evidence>
<comment type="caution">
    <text evidence="2">The sequence shown here is derived from an EMBL/GenBank/DDBJ whole genome shotgun (WGS) entry which is preliminary data.</text>
</comment>
<feature type="compositionally biased region" description="Low complexity" evidence="1">
    <location>
        <begin position="1"/>
        <end position="12"/>
    </location>
</feature>
<feature type="region of interest" description="Disordered" evidence="1">
    <location>
        <begin position="1"/>
        <end position="22"/>
    </location>
</feature>
<feature type="region of interest" description="Disordered" evidence="1">
    <location>
        <begin position="55"/>
        <end position="128"/>
    </location>
</feature>
<keyword evidence="3" id="KW-1185">Reference proteome</keyword>
<feature type="compositionally biased region" description="Basic and acidic residues" evidence="1">
    <location>
        <begin position="73"/>
        <end position="84"/>
    </location>
</feature>
<reference evidence="3" key="1">
    <citation type="journal article" date="2019" name="Int. J. Syst. Evol. Microbiol.">
        <title>The Global Catalogue of Microorganisms (GCM) 10K type strain sequencing project: providing services to taxonomists for standard genome sequencing and annotation.</title>
        <authorList>
            <consortium name="The Broad Institute Genomics Platform"/>
            <consortium name="The Broad Institute Genome Sequencing Center for Infectious Disease"/>
            <person name="Wu L."/>
            <person name="Ma J."/>
        </authorList>
    </citation>
    <scope>NUCLEOTIDE SEQUENCE [LARGE SCALE GENOMIC DNA]</scope>
    <source>
        <strain evidence="3">JCM 17983</strain>
    </source>
</reference>
<organism evidence="2 3">
    <name type="scientific">Actinomycetospora straminea</name>
    <dbReference type="NCBI Taxonomy" id="663607"/>
    <lineage>
        <taxon>Bacteria</taxon>
        <taxon>Bacillati</taxon>
        <taxon>Actinomycetota</taxon>
        <taxon>Actinomycetes</taxon>
        <taxon>Pseudonocardiales</taxon>
        <taxon>Pseudonocardiaceae</taxon>
        <taxon>Actinomycetospora</taxon>
    </lineage>
</organism>
<dbReference type="Proteomes" id="UP001500457">
    <property type="component" value="Unassembled WGS sequence"/>
</dbReference>
<dbReference type="RefSeq" id="WP_274235082.1">
    <property type="nucleotide sequence ID" value="NZ_BAABHQ010000028.1"/>
</dbReference>
<feature type="compositionally biased region" description="Basic and acidic residues" evidence="1">
    <location>
        <begin position="113"/>
        <end position="128"/>
    </location>
</feature>